<feature type="domain" description="MI" evidence="6">
    <location>
        <begin position="609"/>
        <end position="725"/>
    </location>
</feature>
<feature type="compositionally biased region" description="Polar residues" evidence="5">
    <location>
        <begin position="141"/>
        <end position="160"/>
    </location>
</feature>
<protein>
    <recommendedName>
        <fullName evidence="6">MI domain-containing protein</fullName>
    </recommendedName>
</protein>
<dbReference type="InterPro" id="IPR016024">
    <property type="entry name" value="ARM-type_fold"/>
</dbReference>
<evidence type="ECO:0000256" key="4">
    <source>
        <dbReference type="ARBA" id="ARBA00023242"/>
    </source>
</evidence>
<comment type="subcellular location">
    <subcellularLocation>
        <location evidence="1">Nucleus</location>
        <location evidence="1">Nucleolus</location>
    </subcellularLocation>
</comment>
<dbReference type="InterPro" id="IPR003890">
    <property type="entry name" value="MIF4G-like_typ-3"/>
</dbReference>
<accession>A0ABC8UJF3</accession>
<dbReference type="GO" id="GO:0005730">
    <property type="term" value="C:nucleolus"/>
    <property type="evidence" value="ECO:0007669"/>
    <property type="project" value="UniProtKB-SubCell"/>
</dbReference>
<dbReference type="PROSITE" id="PS51366">
    <property type="entry name" value="MI"/>
    <property type="match status" value="1"/>
</dbReference>
<reference evidence="7 8" key="1">
    <citation type="submission" date="2024-02" db="EMBL/GenBank/DDBJ databases">
        <authorList>
            <person name="Vignale AGUSTIN F."/>
            <person name="Sosa J E."/>
            <person name="Modenutti C."/>
        </authorList>
    </citation>
    <scope>NUCLEOTIDE SEQUENCE [LARGE SCALE GENOMIC DNA]</scope>
</reference>
<proteinExistence type="inferred from homology"/>
<dbReference type="GO" id="GO:0006417">
    <property type="term" value="P:regulation of translation"/>
    <property type="evidence" value="ECO:0007669"/>
    <property type="project" value="UniProtKB-KW"/>
</dbReference>
<evidence type="ECO:0000313" key="8">
    <source>
        <dbReference type="Proteomes" id="UP001642360"/>
    </source>
</evidence>
<dbReference type="PANTHER" id="PTHR18034:SF4">
    <property type="entry name" value="NUCLEOLAR MIF4G DOMAIN-CONTAINING PROTEIN 1"/>
    <property type="match status" value="1"/>
</dbReference>
<dbReference type="Gene3D" id="1.25.40.180">
    <property type="match status" value="1"/>
</dbReference>
<comment type="caution">
    <text evidence="7">The sequence shown here is derived from an EMBL/GenBank/DDBJ whole genome shotgun (WGS) entry which is preliminary data.</text>
</comment>
<evidence type="ECO:0000256" key="2">
    <source>
        <dbReference type="ARBA" id="ARBA00006856"/>
    </source>
</evidence>
<feature type="region of interest" description="Disordered" evidence="5">
    <location>
        <begin position="1"/>
        <end position="20"/>
    </location>
</feature>
<evidence type="ECO:0000256" key="3">
    <source>
        <dbReference type="ARBA" id="ARBA00022845"/>
    </source>
</evidence>
<dbReference type="AlphaFoldDB" id="A0ABC8UJF3"/>
<sequence>MAADNEPAVKSRKTQRKEARLVKKKKKFDSWVGHQKSRKVKKFSKNSKRVHVKFQDQTGHKLDDDMSTLLEGIPSAVDSLEKEETLYAEESSKKILNNETSRKKLKKSKSIEQEVMGEVASDTVDGASDLVDADRGKNDGTEQPTMPSTSTSKLGSTSQKMLKKKTKFQEYLEMEMQVGVVSADEDLALERKLAKKLKLKEGKLRGDDDDMNALFEGIPSVIDSFKDGGNSKDEEVLMKSLENSASLKKRKRVKSSGQGPQVEMASNTLAGVSEPVKTSDAELAIRNVPIKAPALEKSAKYVAPHLRSRVGNESEEYYQIRKQIRGLLNRLSEANMESITGEMSRIFGAVSRSAGSQIISEEILASCSGGPRGNEQYAAVFAAFVAGMACLVGMDFGAKLLASLAKCFEDEYLEGDNLSLRNLTLLVSYLYMFGVCSSDLIYDFLIMLSKRLMEIDVSTILTTLQCCGMKLRADDPAAMKNFIVSVHNSVNELKAASGDGESNLSGKRMEFMLETICDIKNNKKRAKEDTVQHTRIKKWLQKLRVDDILIRGLKWSKLLNPDKKGQWWLCGDMASSTENIEEVASTIDRQVPEAQKMLQLAASQRMNTDARRAIFCIIMSGEDYIDAFEKLLRLDLPVKQDREIMRVLVDCCLHEKVFNKYYCVLASKLCSHDKNHKFTLQFCLWDHFKELESMQLIRSMHLSKFVAEMFVSFSLSLAVLKAVDLSDTRQLTPKKIMHFRLLFEAVFEFPDRLVWNIFTRIAVTPEYETLRNGIVFFVSKYVVSDQKSSGEKFKIAKRALNNVEGVIL</sequence>
<keyword evidence="3" id="KW-0810">Translation regulation</keyword>
<feature type="region of interest" description="Disordered" evidence="5">
    <location>
        <begin position="89"/>
        <end position="160"/>
    </location>
</feature>
<keyword evidence="8" id="KW-1185">Reference proteome</keyword>
<evidence type="ECO:0000259" key="6">
    <source>
        <dbReference type="PROSITE" id="PS51366"/>
    </source>
</evidence>
<dbReference type="Proteomes" id="UP001642360">
    <property type="component" value="Unassembled WGS sequence"/>
</dbReference>
<keyword evidence="4" id="KW-0539">Nucleus</keyword>
<dbReference type="EMBL" id="CAUOFW020007924">
    <property type="protein sequence ID" value="CAK9181057.1"/>
    <property type="molecule type" value="Genomic_DNA"/>
</dbReference>
<gene>
    <name evidence="7" type="ORF">ILEXP_LOCUS51094</name>
</gene>
<evidence type="ECO:0000256" key="5">
    <source>
        <dbReference type="SAM" id="MobiDB-lite"/>
    </source>
</evidence>
<evidence type="ECO:0000256" key="1">
    <source>
        <dbReference type="ARBA" id="ARBA00004604"/>
    </source>
</evidence>
<dbReference type="InterPro" id="IPR003891">
    <property type="entry name" value="Initiation_fac_eIF4g_MI"/>
</dbReference>
<dbReference type="SUPFAM" id="SSF48371">
    <property type="entry name" value="ARM repeat"/>
    <property type="match status" value="1"/>
</dbReference>
<dbReference type="InterPro" id="IPR050781">
    <property type="entry name" value="CWC22_splicing_factor"/>
</dbReference>
<organism evidence="7 8">
    <name type="scientific">Ilex paraguariensis</name>
    <name type="common">yerba mate</name>
    <dbReference type="NCBI Taxonomy" id="185542"/>
    <lineage>
        <taxon>Eukaryota</taxon>
        <taxon>Viridiplantae</taxon>
        <taxon>Streptophyta</taxon>
        <taxon>Embryophyta</taxon>
        <taxon>Tracheophyta</taxon>
        <taxon>Spermatophyta</taxon>
        <taxon>Magnoliopsida</taxon>
        <taxon>eudicotyledons</taxon>
        <taxon>Gunneridae</taxon>
        <taxon>Pentapetalae</taxon>
        <taxon>asterids</taxon>
        <taxon>campanulids</taxon>
        <taxon>Aquifoliales</taxon>
        <taxon>Aquifoliaceae</taxon>
        <taxon>Ilex</taxon>
    </lineage>
</organism>
<dbReference type="Pfam" id="PF02854">
    <property type="entry name" value="MIF4G"/>
    <property type="match status" value="1"/>
</dbReference>
<dbReference type="Pfam" id="PF02847">
    <property type="entry name" value="MA3"/>
    <property type="match status" value="1"/>
</dbReference>
<dbReference type="PANTHER" id="PTHR18034">
    <property type="entry name" value="CELL CYCLE CONTROL PROTEIN CWF22-RELATED"/>
    <property type="match status" value="1"/>
</dbReference>
<dbReference type="SMART" id="SM00544">
    <property type="entry name" value="MA3"/>
    <property type="match status" value="1"/>
</dbReference>
<evidence type="ECO:0000313" key="7">
    <source>
        <dbReference type="EMBL" id="CAK9181057.1"/>
    </source>
</evidence>
<name>A0ABC8UJF3_9AQUA</name>
<dbReference type="SMART" id="SM00543">
    <property type="entry name" value="MIF4G"/>
    <property type="match status" value="1"/>
</dbReference>
<dbReference type="FunFam" id="1.25.40.180:FF:000043">
    <property type="entry name" value="MIF4G domain-containing protein / MA3 domain-containing protein"/>
    <property type="match status" value="1"/>
</dbReference>
<comment type="similarity">
    <text evidence="2">Belongs to the CWC22 family.</text>
</comment>